<keyword evidence="8" id="KW-1185">Reference proteome</keyword>
<dbReference type="Pfam" id="PF13640">
    <property type="entry name" value="2OG-FeII_Oxy_3"/>
    <property type="match status" value="1"/>
</dbReference>
<evidence type="ECO:0000256" key="3">
    <source>
        <dbReference type="ARBA" id="ARBA00022964"/>
    </source>
</evidence>
<evidence type="ECO:0000256" key="2">
    <source>
        <dbReference type="ARBA" id="ARBA00022723"/>
    </source>
</evidence>
<dbReference type="OrthoDB" id="69177at2759"/>
<evidence type="ECO:0000256" key="1">
    <source>
        <dbReference type="ARBA" id="ARBA00001961"/>
    </source>
</evidence>
<evidence type="ECO:0000256" key="4">
    <source>
        <dbReference type="ARBA" id="ARBA00023002"/>
    </source>
</evidence>
<dbReference type="Proteomes" id="UP000051952">
    <property type="component" value="Unassembled WGS sequence"/>
</dbReference>
<dbReference type="InterPro" id="IPR044862">
    <property type="entry name" value="Pro_4_hyd_alph_FE2OG_OXY"/>
</dbReference>
<dbReference type="OMA" id="GHFMPHV"/>
<gene>
    <name evidence="7" type="ORF">BSAL_32770</name>
</gene>
<dbReference type="GO" id="GO:0004656">
    <property type="term" value="F:procollagen-proline 4-dioxygenase activity"/>
    <property type="evidence" value="ECO:0007669"/>
    <property type="project" value="TreeGrafter"/>
</dbReference>
<dbReference type="GO" id="GO:0031418">
    <property type="term" value="F:L-ascorbic acid binding"/>
    <property type="evidence" value="ECO:0007669"/>
    <property type="project" value="InterPro"/>
</dbReference>
<sequence length="352" mass="38662">MSTEYSYNNIIEKNEPKGKHDLDSLILTVPDAAAALAADATLMAPKITTCWRWADVADRGNEVSDNDVVVVNNLLLPSECASIISTCERLGFTFWADASAEVKDEDPEAASSSSDAHQHTDAFRSAFTVEVHLEEFAARLWARLQPVALSQIGSKSFYPTMPNADRSFERDLEGLWEPVGVCDNVLFARYREGGHFAPHVDGSNIIDLNTRTMFTVLVYLNTCVSGGETLILAGEQCDALQQDEATGRFHSKPSTRIGAVAPTEGSASIFYYDVLHEGSPVAGGGNHEKYIIRADVLYRRNPPILTAPRDLDAFRFYQEARVLEANGNALEAVKKFQAVRKLSPGVADLYQL</sequence>
<dbReference type="GO" id="GO:0005506">
    <property type="term" value="F:iron ion binding"/>
    <property type="evidence" value="ECO:0007669"/>
    <property type="project" value="InterPro"/>
</dbReference>
<keyword evidence="5" id="KW-0408">Iron</keyword>
<dbReference type="EMBL" id="CYKH01001941">
    <property type="protein sequence ID" value="CUG91575.1"/>
    <property type="molecule type" value="Genomic_DNA"/>
</dbReference>
<dbReference type="InterPro" id="IPR006620">
    <property type="entry name" value="Pro_4_hyd_alph"/>
</dbReference>
<dbReference type="PANTHER" id="PTHR10869">
    <property type="entry name" value="PROLYL 4-HYDROXYLASE ALPHA SUBUNIT"/>
    <property type="match status" value="1"/>
</dbReference>
<keyword evidence="4" id="KW-0560">Oxidoreductase</keyword>
<dbReference type="AlphaFoldDB" id="A0A0S4JJ67"/>
<keyword evidence="2" id="KW-0479">Metal-binding</keyword>
<dbReference type="InterPro" id="IPR005123">
    <property type="entry name" value="Oxoglu/Fe-dep_dioxygenase_dom"/>
</dbReference>
<dbReference type="Gene3D" id="2.60.120.620">
    <property type="entry name" value="q2cbj1_9rhob like domain"/>
    <property type="match status" value="1"/>
</dbReference>
<proteinExistence type="predicted"/>
<protein>
    <submittedName>
        <fullName evidence="7">2OG-Fe(II) oxygenase, putative</fullName>
    </submittedName>
</protein>
<organism evidence="7 8">
    <name type="scientific">Bodo saltans</name>
    <name type="common">Flagellated protozoan</name>
    <dbReference type="NCBI Taxonomy" id="75058"/>
    <lineage>
        <taxon>Eukaryota</taxon>
        <taxon>Discoba</taxon>
        <taxon>Euglenozoa</taxon>
        <taxon>Kinetoplastea</taxon>
        <taxon>Metakinetoplastina</taxon>
        <taxon>Eubodonida</taxon>
        <taxon>Bodonidae</taxon>
        <taxon>Bodo</taxon>
    </lineage>
</organism>
<dbReference type="SMART" id="SM00702">
    <property type="entry name" value="P4Hc"/>
    <property type="match status" value="1"/>
</dbReference>
<evidence type="ECO:0000256" key="5">
    <source>
        <dbReference type="ARBA" id="ARBA00023004"/>
    </source>
</evidence>
<feature type="domain" description="Fe2OG dioxygenase" evidence="6">
    <location>
        <begin position="175"/>
        <end position="302"/>
    </location>
</feature>
<name>A0A0S4JJ67_BODSA</name>
<dbReference type="VEuPathDB" id="TriTrypDB:BSAL_32770"/>
<reference evidence="8" key="1">
    <citation type="submission" date="2015-09" db="EMBL/GenBank/DDBJ databases">
        <authorList>
            <consortium name="Pathogen Informatics"/>
        </authorList>
    </citation>
    <scope>NUCLEOTIDE SEQUENCE [LARGE SCALE GENOMIC DNA]</scope>
    <source>
        <strain evidence="8">Lake Konstanz</strain>
    </source>
</reference>
<dbReference type="InterPro" id="IPR045054">
    <property type="entry name" value="P4HA-like"/>
</dbReference>
<evidence type="ECO:0000313" key="7">
    <source>
        <dbReference type="EMBL" id="CUG91575.1"/>
    </source>
</evidence>
<keyword evidence="3" id="KW-0223">Dioxygenase</keyword>
<evidence type="ECO:0000313" key="8">
    <source>
        <dbReference type="Proteomes" id="UP000051952"/>
    </source>
</evidence>
<evidence type="ECO:0000259" key="6">
    <source>
        <dbReference type="PROSITE" id="PS51471"/>
    </source>
</evidence>
<comment type="cofactor">
    <cofactor evidence="1">
        <name>L-ascorbate</name>
        <dbReference type="ChEBI" id="CHEBI:38290"/>
    </cofactor>
</comment>
<dbReference type="PANTHER" id="PTHR10869:SF246">
    <property type="entry name" value="TRANSMEMBRANE PROLYL 4-HYDROXYLASE"/>
    <property type="match status" value="1"/>
</dbReference>
<dbReference type="GO" id="GO:0005783">
    <property type="term" value="C:endoplasmic reticulum"/>
    <property type="evidence" value="ECO:0007669"/>
    <property type="project" value="TreeGrafter"/>
</dbReference>
<dbReference type="PROSITE" id="PS51471">
    <property type="entry name" value="FE2OG_OXY"/>
    <property type="match status" value="1"/>
</dbReference>
<accession>A0A0S4JJ67</accession>